<accession>A0A0C5V438</accession>
<dbReference type="AlphaFoldDB" id="A0A0C5V438"/>
<dbReference type="STRING" id="1445510.YC6258_02192"/>
<dbReference type="KEGG" id="gsn:YC6258_02192"/>
<evidence type="ECO:0000313" key="2">
    <source>
        <dbReference type="Proteomes" id="UP000032266"/>
    </source>
</evidence>
<keyword evidence="2" id="KW-1185">Reference proteome</keyword>
<dbReference type="EMBL" id="CP007142">
    <property type="protein sequence ID" value="AJQ94230.1"/>
    <property type="molecule type" value="Genomic_DNA"/>
</dbReference>
<sequence length="316" mass="35396">MLHRTCLTDKSPLLTEEGFMLLTKHFRVVILARLWLNRGLENCLIQHLRKSLMRTGILVPSVLLVVLSSCNSSDSKDSSISPPDELYKGPKTQATVTSENYQALAAAARYGAEYAMAVGETFDDIYTVTTRCQQEGKATVKETDTLATVSFNNCSYDSRTLNGQYVIKSETDTETEYSSNMVIGWNNKNYRVQYFYICKDDDDHFCNGDFADYVEFSINDKHYRLENTFIEKVNEQNNQWRTSTTVYAEPYGFILVDTNTSPTLCNGGGFSSGSLSTEDTNGWGTLDVQFTDASCNTMTANYHGTNNTVVSSTVNQ</sequence>
<protein>
    <submittedName>
        <fullName evidence="1">Uncharacterized protein</fullName>
    </submittedName>
</protein>
<evidence type="ECO:0000313" key="1">
    <source>
        <dbReference type="EMBL" id="AJQ94230.1"/>
    </source>
</evidence>
<organism evidence="1 2">
    <name type="scientific">Gynuella sunshinyii YC6258</name>
    <dbReference type="NCBI Taxonomy" id="1445510"/>
    <lineage>
        <taxon>Bacteria</taxon>
        <taxon>Pseudomonadati</taxon>
        <taxon>Pseudomonadota</taxon>
        <taxon>Gammaproteobacteria</taxon>
        <taxon>Oceanospirillales</taxon>
        <taxon>Saccharospirillaceae</taxon>
        <taxon>Gynuella</taxon>
    </lineage>
</organism>
<dbReference type="Proteomes" id="UP000032266">
    <property type="component" value="Chromosome"/>
</dbReference>
<name>A0A0C5V438_9GAMM</name>
<dbReference type="HOGENOM" id="CLU_879309_0_0_6"/>
<gene>
    <name evidence="1" type="ORF">YC6258_02192</name>
</gene>
<reference evidence="1 2" key="1">
    <citation type="submission" date="2014-01" db="EMBL/GenBank/DDBJ databases">
        <title>Full genme sequencing of cellulolytic bacterium Gynuella sunshinyii YC6258T gen. nov., sp. nov.</title>
        <authorList>
            <person name="Khan H."/>
            <person name="Chung E.J."/>
            <person name="Chung Y.R."/>
        </authorList>
    </citation>
    <scope>NUCLEOTIDE SEQUENCE [LARGE SCALE GENOMIC DNA]</scope>
    <source>
        <strain evidence="1 2">YC6258</strain>
    </source>
</reference>
<proteinExistence type="predicted"/>